<evidence type="ECO:0000256" key="1">
    <source>
        <dbReference type="ARBA" id="ARBA00004584"/>
    </source>
</evidence>
<evidence type="ECO:0000256" key="5">
    <source>
        <dbReference type="ARBA" id="ARBA00022776"/>
    </source>
</evidence>
<accession>A0A9N8W507</accession>
<evidence type="ECO:0000256" key="7">
    <source>
        <dbReference type="ARBA" id="ARBA00023328"/>
    </source>
</evidence>
<evidence type="ECO:0000256" key="3">
    <source>
        <dbReference type="ARBA" id="ARBA00022454"/>
    </source>
</evidence>
<dbReference type="Pfam" id="PF09817">
    <property type="entry name" value="Zwilch"/>
    <property type="match status" value="1"/>
</dbReference>
<evidence type="ECO:0000313" key="9">
    <source>
        <dbReference type="Proteomes" id="UP000789739"/>
    </source>
</evidence>
<evidence type="ECO:0000313" key="8">
    <source>
        <dbReference type="EMBL" id="CAG8474402.1"/>
    </source>
</evidence>
<protein>
    <submittedName>
        <fullName evidence="8">6956_t:CDS:1</fullName>
    </submittedName>
</protein>
<sequence length="673" mass="76881">MLSEPAASRPLHAQCMQLVETLQSTICSPDASTELKPAIFQNALVWYFHAQVQHPLRALYGYKKAFFLLTKNSVADKKAASLIRELEATPRIVISSRATDKKWFLGGIEPISRENVIEYRMKADQTTLEPLSQEDASLVQSYHEEAKNLSAVFASCVGTKSYIGLELDFDGGITRNSTRQTNMLKRLYVVEDDGEISSVQGEEFKSIPSLDQLLERYRDAMGQEKNSLETLSGQVFAKYHLDLTLGKKDLKESLSTITLEICWQDIHQPLSPPPSLAAVSLPTYGLLVELTRLIKWYLAAFSGDDWGTNVTESMDETVNGIAQTVRVFLEDVRFEGSVSNIGDETTTSFMSFQNSSLMQRKDLDFTEKLWNFCQGAKNHTDLVAALAVVFEELEAGKLQPTCHKDNHSSFANTIRECLKLARIQTSTDYNDVKEHIHDIFNFWLGQPLECMIEIGLFKLKRDYCYHLIGNDLVTWSELEPFLDATQQLSEQIERLRQLHRIVETWSFVKRALPQVPYESMRNLIQTLVDYYKRFPVDEINNPRVQTPLSCTVYLPKYSSATEKLITDLFKSKETILPTYWEMSIKEDLAEKAGELVSHSVKRYNDIFFVQFVQLDKLNEKRETQDVMETDDNVFADTMDEEMALTGAGTELITNKNHNYQMTVATSQMRYRSQ</sequence>
<dbReference type="GO" id="GO:0051301">
    <property type="term" value="P:cell division"/>
    <property type="evidence" value="ECO:0007669"/>
    <property type="project" value="UniProtKB-KW"/>
</dbReference>
<dbReference type="PANTHER" id="PTHR15995">
    <property type="entry name" value="PROTEIN ZWILCH HOMOLOG"/>
    <property type="match status" value="1"/>
</dbReference>
<dbReference type="Gene3D" id="1.20.58.730">
    <property type="match status" value="1"/>
</dbReference>
<keyword evidence="5" id="KW-0498">Mitosis</keyword>
<comment type="subcellular location">
    <subcellularLocation>
        <location evidence="1">Chromosome</location>
        <location evidence="1">Centromere</location>
    </subcellularLocation>
</comment>
<keyword evidence="3" id="KW-0158">Chromosome</keyword>
<evidence type="ECO:0000256" key="6">
    <source>
        <dbReference type="ARBA" id="ARBA00023306"/>
    </source>
</evidence>
<reference evidence="8" key="1">
    <citation type="submission" date="2021-06" db="EMBL/GenBank/DDBJ databases">
        <authorList>
            <person name="Kallberg Y."/>
            <person name="Tangrot J."/>
            <person name="Rosling A."/>
        </authorList>
    </citation>
    <scope>NUCLEOTIDE SEQUENCE</scope>
    <source>
        <strain evidence="8">BR232B</strain>
    </source>
</reference>
<dbReference type="Proteomes" id="UP000789739">
    <property type="component" value="Unassembled WGS sequence"/>
</dbReference>
<evidence type="ECO:0000256" key="4">
    <source>
        <dbReference type="ARBA" id="ARBA00022618"/>
    </source>
</evidence>
<proteinExistence type="inferred from homology"/>
<dbReference type="Gene3D" id="1.10.287.1880">
    <property type="match status" value="1"/>
</dbReference>
<gene>
    <name evidence="8" type="ORF">PBRASI_LOCUS1241</name>
</gene>
<evidence type="ECO:0000256" key="2">
    <source>
        <dbReference type="ARBA" id="ARBA00009062"/>
    </source>
</evidence>
<name>A0A9N8W507_9GLOM</name>
<comment type="similarity">
    <text evidence="2">Belongs to the ZWILCH family.</text>
</comment>
<dbReference type="GO" id="GO:0007094">
    <property type="term" value="P:mitotic spindle assembly checkpoint signaling"/>
    <property type="evidence" value="ECO:0007669"/>
    <property type="project" value="TreeGrafter"/>
</dbReference>
<keyword evidence="7" id="KW-0137">Centromere</keyword>
<dbReference type="InterPro" id="IPR018630">
    <property type="entry name" value="Zwilch"/>
</dbReference>
<dbReference type="OrthoDB" id="5556307at2759"/>
<keyword evidence="9" id="KW-1185">Reference proteome</keyword>
<comment type="caution">
    <text evidence="8">The sequence shown here is derived from an EMBL/GenBank/DDBJ whole genome shotgun (WGS) entry which is preliminary data.</text>
</comment>
<dbReference type="AlphaFoldDB" id="A0A9N8W507"/>
<keyword evidence="4" id="KW-0132">Cell division</keyword>
<dbReference type="GO" id="GO:0034501">
    <property type="term" value="P:protein localization to kinetochore"/>
    <property type="evidence" value="ECO:0007669"/>
    <property type="project" value="TreeGrafter"/>
</dbReference>
<organism evidence="8 9">
    <name type="scientific">Paraglomus brasilianum</name>
    <dbReference type="NCBI Taxonomy" id="144538"/>
    <lineage>
        <taxon>Eukaryota</taxon>
        <taxon>Fungi</taxon>
        <taxon>Fungi incertae sedis</taxon>
        <taxon>Mucoromycota</taxon>
        <taxon>Glomeromycotina</taxon>
        <taxon>Glomeromycetes</taxon>
        <taxon>Paraglomerales</taxon>
        <taxon>Paraglomeraceae</taxon>
        <taxon>Paraglomus</taxon>
    </lineage>
</organism>
<dbReference type="PANTHER" id="PTHR15995:SF1">
    <property type="entry name" value="PROTEIN ZWILCH HOMOLOG"/>
    <property type="match status" value="1"/>
</dbReference>
<dbReference type="GO" id="GO:1990423">
    <property type="term" value="C:RZZ complex"/>
    <property type="evidence" value="ECO:0007669"/>
    <property type="project" value="InterPro"/>
</dbReference>
<dbReference type="EMBL" id="CAJVPI010000077">
    <property type="protein sequence ID" value="CAG8474402.1"/>
    <property type="molecule type" value="Genomic_DNA"/>
</dbReference>
<keyword evidence="6" id="KW-0131">Cell cycle</keyword>